<name>A0A409WR20_9AGAR</name>
<keyword evidence="2" id="KW-1185">Reference proteome</keyword>
<proteinExistence type="predicted"/>
<dbReference type="AlphaFoldDB" id="A0A409WR20"/>
<accession>A0A409WR20</accession>
<dbReference type="SUPFAM" id="SSF52058">
    <property type="entry name" value="L domain-like"/>
    <property type="match status" value="1"/>
</dbReference>
<gene>
    <name evidence="1" type="ORF">CVT24_012872</name>
</gene>
<sequence>MPIPTEPPLLPIEIVELIIDGLLMRRVWQPLEVLQHLKTCSLVCRTWSDLCQRRIFAFLEIGHRIAPKDINFATERRLIRILEEKPSLMTHVKHLSYVGGRLWDECRRVDPSLSVFLQFPRVSRLSMSCITGSFEKCGRNGYYGFRAILTRYLSTGNLSLLSISGIKQLPIHDILASSSLKGLSLQSCTFKTEKEIPGPQDASLKYLRLESNYNVSWDLFRSCTQLETLVIERTHDLLFKDLHTIEDCLPNLKLFRVLMSDMEANKSFSRVLGGVGPVEGLSFQSKQSMLDILLSMVSDVILGTGMDIELAGPLLKDIEKCVYRCQSSLRILCLQFQICDAFKPLLITICDTLASIQGNNVFEELDIVLHYDIPNAVSQCLAPDLDEWTRFAALIADHPASFPFLRRVSLLIVISDRKFHGPRRLNRDELDAFENDFQRVLGPVRAMTRDILFQPVIKVSTEPHYFFPAHFDRYSPNKL</sequence>
<comment type="caution">
    <text evidence="1">The sequence shown here is derived from an EMBL/GenBank/DDBJ whole genome shotgun (WGS) entry which is preliminary data.</text>
</comment>
<dbReference type="InParanoid" id="A0A409WR20"/>
<evidence type="ECO:0000313" key="2">
    <source>
        <dbReference type="Proteomes" id="UP000284842"/>
    </source>
</evidence>
<reference evidence="1 2" key="1">
    <citation type="journal article" date="2018" name="Evol. Lett.">
        <title>Horizontal gene cluster transfer increased hallucinogenic mushroom diversity.</title>
        <authorList>
            <person name="Reynolds H.T."/>
            <person name="Vijayakumar V."/>
            <person name="Gluck-Thaler E."/>
            <person name="Korotkin H.B."/>
            <person name="Matheny P.B."/>
            <person name="Slot J.C."/>
        </authorList>
    </citation>
    <scope>NUCLEOTIDE SEQUENCE [LARGE SCALE GENOMIC DNA]</scope>
    <source>
        <strain evidence="1 2">2629</strain>
    </source>
</reference>
<evidence type="ECO:0000313" key="1">
    <source>
        <dbReference type="EMBL" id="PPQ80940.1"/>
    </source>
</evidence>
<organism evidence="1 2">
    <name type="scientific">Panaeolus cyanescens</name>
    <dbReference type="NCBI Taxonomy" id="181874"/>
    <lineage>
        <taxon>Eukaryota</taxon>
        <taxon>Fungi</taxon>
        <taxon>Dikarya</taxon>
        <taxon>Basidiomycota</taxon>
        <taxon>Agaricomycotina</taxon>
        <taxon>Agaricomycetes</taxon>
        <taxon>Agaricomycetidae</taxon>
        <taxon>Agaricales</taxon>
        <taxon>Agaricineae</taxon>
        <taxon>Galeropsidaceae</taxon>
        <taxon>Panaeolus</taxon>
    </lineage>
</organism>
<dbReference type="EMBL" id="NHTK01005327">
    <property type="protein sequence ID" value="PPQ80940.1"/>
    <property type="molecule type" value="Genomic_DNA"/>
</dbReference>
<dbReference type="Proteomes" id="UP000284842">
    <property type="component" value="Unassembled WGS sequence"/>
</dbReference>
<protein>
    <recommendedName>
        <fullName evidence="3">F-box domain-containing protein</fullName>
    </recommendedName>
</protein>
<dbReference type="OrthoDB" id="2788229at2759"/>
<evidence type="ECO:0008006" key="3">
    <source>
        <dbReference type="Google" id="ProtNLM"/>
    </source>
</evidence>